<evidence type="ECO:0000256" key="4">
    <source>
        <dbReference type="ARBA" id="ARBA00022452"/>
    </source>
</evidence>
<dbReference type="InterPro" id="IPR037930">
    <property type="entry name" value="Tom40"/>
</dbReference>
<keyword evidence="4" id="KW-1134">Transmembrane beta strand</keyword>
<comment type="similarity">
    <text evidence="2">Belongs to the Tom40 family.</text>
</comment>
<evidence type="ECO:0000256" key="7">
    <source>
        <dbReference type="ARBA" id="ARBA00022927"/>
    </source>
</evidence>
<keyword evidence="6" id="KW-1000">Mitochondrion outer membrane</keyword>
<dbReference type="CDD" id="cd07305">
    <property type="entry name" value="Porin3_Tom40"/>
    <property type="match status" value="1"/>
</dbReference>
<dbReference type="EMBL" id="JAKOGI010000037">
    <property type="protein sequence ID" value="KAJ8447555.1"/>
    <property type="molecule type" value="Genomic_DNA"/>
</dbReference>
<proteinExistence type="inferred from homology"/>
<dbReference type="Gene3D" id="2.40.160.10">
    <property type="entry name" value="Porin"/>
    <property type="match status" value="1"/>
</dbReference>
<keyword evidence="8" id="KW-0496">Mitochondrion</keyword>
<dbReference type="InterPro" id="IPR027246">
    <property type="entry name" value="Porin_Euk/Tom40"/>
</dbReference>
<evidence type="ECO:0000256" key="1">
    <source>
        <dbReference type="ARBA" id="ARBA00004374"/>
    </source>
</evidence>
<dbReference type="GO" id="GO:0005741">
    <property type="term" value="C:mitochondrial outer membrane"/>
    <property type="evidence" value="ECO:0007669"/>
    <property type="project" value="UniProtKB-SubCell"/>
</dbReference>
<keyword evidence="3" id="KW-0813">Transport</keyword>
<protein>
    <recommendedName>
        <fullName evidence="12">Mitochondrial import receptor subunit TOM40</fullName>
    </recommendedName>
</protein>
<evidence type="ECO:0000256" key="3">
    <source>
        <dbReference type="ARBA" id="ARBA00022448"/>
    </source>
</evidence>
<dbReference type="Proteomes" id="UP001153076">
    <property type="component" value="Unassembled WGS sequence"/>
</dbReference>
<comment type="subcellular location">
    <subcellularLocation>
        <location evidence="1">Mitochondrion outer membrane</location>
        <topology evidence="1">Multi-pass membrane protein</topology>
    </subcellularLocation>
</comment>
<evidence type="ECO:0000256" key="9">
    <source>
        <dbReference type="ARBA" id="ARBA00023136"/>
    </source>
</evidence>
<dbReference type="OrthoDB" id="19656at2759"/>
<keyword evidence="5" id="KW-0812">Transmembrane</keyword>
<gene>
    <name evidence="10" type="ORF">Cgig2_031168</name>
</gene>
<evidence type="ECO:0000256" key="6">
    <source>
        <dbReference type="ARBA" id="ARBA00022787"/>
    </source>
</evidence>
<keyword evidence="11" id="KW-1185">Reference proteome</keyword>
<evidence type="ECO:0000313" key="10">
    <source>
        <dbReference type="EMBL" id="KAJ8447555.1"/>
    </source>
</evidence>
<evidence type="ECO:0000256" key="5">
    <source>
        <dbReference type="ARBA" id="ARBA00022692"/>
    </source>
</evidence>
<dbReference type="PANTHER" id="PTHR10802">
    <property type="entry name" value="MITOCHONDRIAL IMPORT RECEPTOR SUBUNIT TOM40"/>
    <property type="match status" value="1"/>
</dbReference>
<evidence type="ECO:0000256" key="8">
    <source>
        <dbReference type="ARBA" id="ARBA00023128"/>
    </source>
</evidence>
<dbReference type="Pfam" id="PF01459">
    <property type="entry name" value="Porin_3"/>
    <property type="match status" value="1"/>
</dbReference>
<evidence type="ECO:0000256" key="2">
    <source>
        <dbReference type="ARBA" id="ARBA00010510"/>
    </source>
</evidence>
<evidence type="ECO:0008006" key="12">
    <source>
        <dbReference type="Google" id="ProtNLM"/>
    </source>
</evidence>
<name>A0A9Q1QPF7_9CARY</name>
<dbReference type="GO" id="GO:0030150">
    <property type="term" value="P:protein import into mitochondrial matrix"/>
    <property type="evidence" value="ECO:0007669"/>
    <property type="project" value="InterPro"/>
</dbReference>
<evidence type="ECO:0000313" key="11">
    <source>
        <dbReference type="Proteomes" id="UP001153076"/>
    </source>
</evidence>
<organism evidence="10 11">
    <name type="scientific">Carnegiea gigantea</name>
    <dbReference type="NCBI Taxonomy" id="171969"/>
    <lineage>
        <taxon>Eukaryota</taxon>
        <taxon>Viridiplantae</taxon>
        <taxon>Streptophyta</taxon>
        <taxon>Embryophyta</taxon>
        <taxon>Tracheophyta</taxon>
        <taxon>Spermatophyta</taxon>
        <taxon>Magnoliopsida</taxon>
        <taxon>eudicotyledons</taxon>
        <taxon>Gunneridae</taxon>
        <taxon>Pentapetalae</taxon>
        <taxon>Caryophyllales</taxon>
        <taxon>Cactineae</taxon>
        <taxon>Cactaceae</taxon>
        <taxon>Cactoideae</taxon>
        <taxon>Echinocereeae</taxon>
        <taxon>Carnegiea</taxon>
    </lineage>
</organism>
<comment type="caution">
    <text evidence="10">The sequence shown here is derived from an EMBL/GenBank/DDBJ whole genome shotgun (WGS) entry which is preliminary data.</text>
</comment>
<reference evidence="10" key="1">
    <citation type="submission" date="2022-04" db="EMBL/GenBank/DDBJ databases">
        <title>Carnegiea gigantea Genome sequencing and assembly v2.</title>
        <authorList>
            <person name="Copetti D."/>
            <person name="Sanderson M.J."/>
            <person name="Burquez A."/>
            <person name="Wojciechowski M.F."/>
        </authorList>
    </citation>
    <scope>NUCLEOTIDE SEQUENCE</scope>
    <source>
        <strain evidence="10">SGP5-SGP5p</strain>
        <tissue evidence="10">Aerial part</tissue>
    </source>
</reference>
<keyword evidence="9" id="KW-0472">Membrane</keyword>
<dbReference type="InterPro" id="IPR023614">
    <property type="entry name" value="Porin_dom_sf"/>
</dbReference>
<accession>A0A9Q1QPF7</accession>
<dbReference type="GO" id="GO:0008320">
    <property type="term" value="F:protein transmembrane transporter activity"/>
    <property type="evidence" value="ECO:0007669"/>
    <property type="project" value="InterPro"/>
</dbReference>
<dbReference type="AlphaFoldDB" id="A0A9Q1QPF7"/>
<sequence length="316" mass="35273">MAGFVPPTPTMGTAKVAEVPKAPEHVDYKNLPCPIPYEENHREAMMALKPELFEGMRFEFNKALSPIFFLSHSVVMGPTEVPSQSTETIKIPTAQYEFGANFLDPKFDVKGFLYSLQLTKEPHMSHGMATFDYKGSDYRAQFQMGSGALWGANYIQSVTPNLALGGEVFYTGQHRKSGVGYAARYSTDKMVATGQLASTGMLALSYVQKPSDKVSLATEFMYNYLSKEATTTVGYDYIFRQARVRGKLDSNGCVAAYLEERLNLGLTFILSAELVHVSLDQNLTNTMLARVFYCFLAYLDHWKKDYKFGFGLTVGE</sequence>
<keyword evidence="7" id="KW-0653">Protein transport</keyword>